<evidence type="ECO:0000313" key="7">
    <source>
        <dbReference type="Proteomes" id="UP000335415"/>
    </source>
</evidence>
<dbReference type="PROSITE" id="PS50977">
    <property type="entry name" value="HTH_TETR_2"/>
    <property type="match status" value="1"/>
</dbReference>
<feature type="domain" description="HTH tetR-type" evidence="5">
    <location>
        <begin position="4"/>
        <end position="64"/>
    </location>
</feature>
<dbReference type="RefSeq" id="WP_150435446.1">
    <property type="nucleotide sequence ID" value="NZ_VYKJ01000006.1"/>
</dbReference>
<evidence type="ECO:0000256" key="1">
    <source>
        <dbReference type="ARBA" id="ARBA00023015"/>
    </source>
</evidence>
<keyword evidence="3" id="KW-0804">Transcription</keyword>
<dbReference type="PRINTS" id="PR00455">
    <property type="entry name" value="HTHTETR"/>
</dbReference>
<dbReference type="Gene3D" id="1.10.357.10">
    <property type="entry name" value="Tetracycline Repressor, domain 2"/>
    <property type="match status" value="1"/>
</dbReference>
<proteinExistence type="predicted"/>
<dbReference type="SUPFAM" id="SSF46689">
    <property type="entry name" value="Homeodomain-like"/>
    <property type="match status" value="1"/>
</dbReference>
<evidence type="ECO:0000256" key="3">
    <source>
        <dbReference type="ARBA" id="ARBA00023163"/>
    </source>
</evidence>
<organism evidence="6 7">
    <name type="scientific">Affinibrenneria salicis</name>
    <dbReference type="NCBI Taxonomy" id="2590031"/>
    <lineage>
        <taxon>Bacteria</taxon>
        <taxon>Pseudomonadati</taxon>
        <taxon>Pseudomonadota</taxon>
        <taxon>Gammaproteobacteria</taxon>
        <taxon>Enterobacterales</taxon>
        <taxon>Pectobacteriaceae</taxon>
        <taxon>Affinibrenneria</taxon>
    </lineage>
</organism>
<evidence type="ECO:0000256" key="2">
    <source>
        <dbReference type="ARBA" id="ARBA00023125"/>
    </source>
</evidence>
<dbReference type="Proteomes" id="UP000335415">
    <property type="component" value="Unassembled WGS sequence"/>
</dbReference>
<name>A0A5J5FYM0_9GAMM</name>
<keyword evidence="7" id="KW-1185">Reference proteome</keyword>
<evidence type="ECO:0000259" key="5">
    <source>
        <dbReference type="PROSITE" id="PS50977"/>
    </source>
</evidence>
<evidence type="ECO:0000256" key="4">
    <source>
        <dbReference type="PROSITE-ProRule" id="PRU00335"/>
    </source>
</evidence>
<dbReference type="AlphaFoldDB" id="A0A5J5FYM0"/>
<dbReference type="OrthoDB" id="116240at2"/>
<comment type="caution">
    <text evidence="6">The sequence shown here is derived from an EMBL/GenBank/DDBJ whole genome shotgun (WGS) entry which is preliminary data.</text>
</comment>
<gene>
    <name evidence="6" type="ORF">FJU30_13220</name>
</gene>
<keyword evidence="1" id="KW-0805">Transcription regulation</keyword>
<protein>
    <submittedName>
        <fullName evidence="6">TetR/AcrR family transcriptional regulator</fullName>
    </submittedName>
</protein>
<dbReference type="InterPro" id="IPR009057">
    <property type="entry name" value="Homeodomain-like_sf"/>
</dbReference>
<accession>A0A5J5FYM0</accession>
<evidence type="ECO:0000313" key="6">
    <source>
        <dbReference type="EMBL" id="KAA8999301.1"/>
    </source>
</evidence>
<dbReference type="GO" id="GO:0003677">
    <property type="term" value="F:DNA binding"/>
    <property type="evidence" value="ECO:0007669"/>
    <property type="project" value="UniProtKB-UniRule"/>
</dbReference>
<dbReference type="PANTHER" id="PTHR47506:SF1">
    <property type="entry name" value="HTH-TYPE TRANSCRIPTIONAL REGULATOR YJDC"/>
    <property type="match status" value="1"/>
</dbReference>
<dbReference type="EMBL" id="VYKJ01000006">
    <property type="protein sequence ID" value="KAA8999301.1"/>
    <property type="molecule type" value="Genomic_DNA"/>
</dbReference>
<reference evidence="6 7" key="1">
    <citation type="submission" date="2019-09" db="EMBL/GenBank/DDBJ databases">
        <authorList>
            <person name="Li Y."/>
        </authorList>
    </citation>
    <scope>NUCLEOTIDE SEQUENCE [LARGE SCALE GENOMIC DNA]</scope>
    <source>
        <strain evidence="6 7">L3-3HA</strain>
    </source>
</reference>
<dbReference type="InterPro" id="IPR001647">
    <property type="entry name" value="HTH_TetR"/>
</dbReference>
<dbReference type="InterPro" id="IPR036271">
    <property type="entry name" value="Tet_transcr_reg_TetR-rel_C_sf"/>
</dbReference>
<dbReference type="SUPFAM" id="SSF48498">
    <property type="entry name" value="Tetracyclin repressor-like, C-terminal domain"/>
    <property type="match status" value="1"/>
</dbReference>
<sequence>MNKENMTEKIVSAALALFYEQGFHATGVDLLSQQAGVTKKTLYRYFAGKDELIGAALALRHRQFMQQMRAFVEARQTGRRPLEYIEFIISWAQERDFHGCAFINATAEYGQQTNAIHRQAADHKHAVLAQLSQWCADAGVAQPPALARSLFLIGEGTIVASQTQGPDEAAFAAARQMAQQLWQAARTDGETR</sequence>
<feature type="DNA-binding region" description="H-T-H motif" evidence="4">
    <location>
        <begin position="27"/>
        <end position="46"/>
    </location>
</feature>
<dbReference type="Pfam" id="PF00440">
    <property type="entry name" value="TetR_N"/>
    <property type="match status" value="1"/>
</dbReference>
<keyword evidence="2 4" id="KW-0238">DNA-binding</keyword>
<dbReference type="PANTHER" id="PTHR47506">
    <property type="entry name" value="TRANSCRIPTIONAL REGULATORY PROTEIN"/>
    <property type="match status" value="1"/>
</dbReference>